<comment type="caution">
    <text evidence="2">The sequence shown here is derived from an EMBL/GenBank/DDBJ whole genome shotgun (WGS) entry which is preliminary data.</text>
</comment>
<proteinExistence type="predicted"/>
<dbReference type="AlphaFoldDB" id="A0A9W6XBJ0"/>
<name>A0A9W6XBJ0_9STRA</name>
<sequence>MASLDPKVPPRQHTEKHKRRSWANTIHRSRCCYNELRHQVNTISGVRGLGNIEVRPCAKLFPSWRSTTLNVVNPASGVRLNTSNEIAFLQWSNTKGVHGESDLKTSSGSEVEMYLQARCPQYRKLTPIFHKLGFTMKSKSIDLSAVTDSEGIGQRSKKRKADSGSHLYNKSPPHNSARSSTG</sequence>
<organism evidence="2 3">
    <name type="scientific">Phytophthora lilii</name>
    <dbReference type="NCBI Taxonomy" id="2077276"/>
    <lineage>
        <taxon>Eukaryota</taxon>
        <taxon>Sar</taxon>
        <taxon>Stramenopiles</taxon>
        <taxon>Oomycota</taxon>
        <taxon>Peronosporomycetes</taxon>
        <taxon>Peronosporales</taxon>
        <taxon>Peronosporaceae</taxon>
        <taxon>Phytophthora</taxon>
    </lineage>
</organism>
<feature type="region of interest" description="Disordered" evidence="1">
    <location>
        <begin position="146"/>
        <end position="182"/>
    </location>
</feature>
<accession>A0A9W6XBJ0</accession>
<evidence type="ECO:0000313" key="3">
    <source>
        <dbReference type="Proteomes" id="UP001165083"/>
    </source>
</evidence>
<feature type="region of interest" description="Disordered" evidence="1">
    <location>
        <begin position="1"/>
        <end position="22"/>
    </location>
</feature>
<evidence type="ECO:0000313" key="2">
    <source>
        <dbReference type="EMBL" id="GMF35521.1"/>
    </source>
</evidence>
<reference evidence="2" key="1">
    <citation type="submission" date="2023-04" db="EMBL/GenBank/DDBJ databases">
        <title>Phytophthora lilii NBRC 32176.</title>
        <authorList>
            <person name="Ichikawa N."/>
            <person name="Sato H."/>
            <person name="Tonouchi N."/>
        </authorList>
    </citation>
    <scope>NUCLEOTIDE SEQUENCE</scope>
    <source>
        <strain evidence="2">NBRC 32176</strain>
    </source>
</reference>
<dbReference type="Proteomes" id="UP001165083">
    <property type="component" value="Unassembled WGS sequence"/>
</dbReference>
<feature type="compositionally biased region" description="Polar residues" evidence="1">
    <location>
        <begin position="166"/>
        <end position="182"/>
    </location>
</feature>
<protein>
    <submittedName>
        <fullName evidence="2">Unnamed protein product</fullName>
    </submittedName>
</protein>
<gene>
    <name evidence="2" type="ORF">Plil01_001508400</name>
</gene>
<keyword evidence="3" id="KW-1185">Reference proteome</keyword>
<dbReference type="EMBL" id="BSXW01001288">
    <property type="protein sequence ID" value="GMF35521.1"/>
    <property type="molecule type" value="Genomic_DNA"/>
</dbReference>
<evidence type="ECO:0000256" key="1">
    <source>
        <dbReference type="SAM" id="MobiDB-lite"/>
    </source>
</evidence>